<proteinExistence type="predicted"/>
<evidence type="ECO:0000256" key="7">
    <source>
        <dbReference type="ARBA" id="ARBA00023242"/>
    </source>
</evidence>
<accession>A0A6S7G7F9</accession>
<dbReference type="SUPFAM" id="SSF160481">
    <property type="entry name" value="BRK domain-like"/>
    <property type="match status" value="1"/>
</dbReference>
<keyword evidence="8" id="KW-0175">Coiled coil</keyword>
<feature type="compositionally biased region" description="Basic and acidic residues" evidence="9">
    <location>
        <begin position="1535"/>
        <end position="1591"/>
    </location>
</feature>
<evidence type="ECO:0000256" key="8">
    <source>
        <dbReference type="SAM" id="Coils"/>
    </source>
</evidence>
<feature type="compositionally biased region" description="Polar residues" evidence="9">
    <location>
        <begin position="1384"/>
        <end position="1395"/>
    </location>
</feature>
<feature type="compositionally biased region" description="Low complexity" evidence="9">
    <location>
        <begin position="1104"/>
        <end position="1118"/>
    </location>
</feature>
<feature type="coiled-coil region" evidence="8">
    <location>
        <begin position="1154"/>
        <end position="1181"/>
    </location>
</feature>
<feature type="region of interest" description="Disordered" evidence="9">
    <location>
        <begin position="470"/>
        <end position="546"/>
    </location>
</feature>
<feature type="region of interest" description="Disordered" evidence="9">
    <location>
        <begin position="122"/>
        <end position="399"/>
    </location>
</feature>
<evidence type="ECO:0000256" key="9">
    <source>
        <dbReference type="SAM" id="MobiDB-lite"/>
    </source>
</evidence>
<keyword evidence="4" id="KW-0862">Zinc</keyword>
<dbReference type="Pfam" id="PF00628">
    <property type="entry name" value="PHD"/>
    <property type="match status" value="1"/>
</dbReference>
<dbReference type="InterPro" id="IPR013083">
    <property type="entry name" value="Znf_RING/FYVE/PHD"/>
</dbReference>
<dbReference type="InterPro" id="IPR003618">
    <property type="entry name" value="TFIIS_cen_dom"/>
</dbReference>
<dbReference type="Gene3D" id="3.30.40.10">
    <property type="entry name" value="Zinc/RING finger domain, C3HC4 (zinc finger)"/>
    <property type="match status" value="1"/>
</dbReference>
<dbReference type="Pfam" id="PF07533">
    <property type="entry name" value="BRK"/>
    <property type="match status" value="1"/>
</dbReference>
<sequence length="1616" mass="180020">MEAIDTENSNDSTDKIKEKVRVVSLEDPSIIASDFAANSNSSVWSLCGLNSDDHHVDLGDISPSISPIFTEQQMADHLRDRLMADDHIFSGEHVSDSTNENSRAIPDLQSDLELFDREMKNLESLDGGEDMKTKTDGDLVKSEGHIATKASSNPRRSPRKRGAEDTSSDGKSGIALRTRNRRRGTHVREVKDDSESGKDVQSNIESKDEGGLNQSDAEQKCENADVLPETATQNELSKDDKTTDKQQDTATDEDVVSSTLPESPPEQNEENTTETKDESMNLNSSESEAGRPLRSPDKRVTRSTTGNLKPKQPFDELQEKEELRNAKRKEGNTKRSKKKEVDGQTSDADGKEKRNEKSAAETKNSDDNRENESSSDNDDWLDYHEDDSDYSPEDDPDRPWCICRKPHGNKFMICCDGCEEWFHGKCVGITMEQGKVMEKRGREYVCDKCREKRAKEAQMSDKAREFAEAIIKTKPDTTKHDSPKKPRQKRRITSSNIVAEPDSSERPTQVSAPSQSDEIKKKRVREPAGFKIPKKVRTTPTPVSHSQVQPSKKCIVEGCPRTSFEGAVYCGRSCIERHVSEAVTMLSSKEHGGKLHTSEGNRVSMIEKSSGRLVAGMAAPVFTQLTEWILKNPSFQVLVSRASPTNHSSTSFYNKVNAESKQKKESDKKSEVETVRSNVRRMMKDILVERKKESSEIRISVEEIMKLVGKIEDDMYKSFKDTSHRYKAKYRTLMFNLKDPRNKVLYKRVLTGDIPPDRLIWMSSDELATKELAQWREQETKHMIDMIKKEEENTNKARLIKKTHKGEVDVDGDEDLSTLEATNIQEAEEKKPKVEEKVEVALVDTTEEHRAHLFDLNCKICTGKMAPPGEVVAKSPTMSNVPIQAAAESSIPSPPPIQEPSTYTEPLSPDSRGTPDFSNLTEKSKESSIWKGFVMMQNVAKFGTNVFLVSGPGENLIQVLPDTLHVAGRIAHKHVWDYVKQCKTSTSRELCIIRFAAATDEEKISYVSLYSYFHSRKRCGVIGNCHSVIKDMYLVPLASHEPIPSPLLPFSGPGLQEPRPHMLLGIIVKNKNAPIKRSRSGSDRVVPSNSEPPSKRTSVDDLSSKSSTPTTQTPAKPSDSPVDEIEDIVFHYHNTQGGKPEPAKAAQPAGIPPMITALLKIQEQEKRLRELQKQSQLLEKELAPKMGNVASPVGTGGLSSLIGGQMQASVSLPNLTTGQKASSNVSSHLSGQMGGGASSVIGGEKATNGASNLVSGQMVNPPVHAKVSNNLGFPAVIPQASIGSGGTVLSVDGPKSAASQAYSVVGATSNISRPDEDEPYDPETAENEETPYDPEDMDTLDISLDEVPSPEKGNTVLTPADSAQNTALSETVNQNLARSDVTGRLQQSTPPSSTVGKPEIRVDNLVKQVNNQPEISVKPNQNMNQRSIPKELQEKVQALLKSELKSEQGSLVQQTNNQPTGKPEGLSQFAEQKLHRGESGPERAGTAIYHHSKDFPEKRDLPERRDFSERRGYNNEGRDDPRFYSSRFSLNARSGSDERGDHEKGQDRGGHDRGGHDRGGHERGQERGYDRDRRSRDSREHRDGDRHWDDRRDDRRRDEYFNRNRDRFQRDRNWRR</sequence>
<feature type="compositionally biased region" description="Basic and acidic residues" evidence="9">
    <location>
        <begin position="1491"/>
        <end position="1522"/>
    </location>
</feature>
<dbReference type="InterPro" id="IPR006576">
    <property type="entry name" value="BRK_domain"/>
</dbReference>
<keyword evidence="11" id="KW-1185">Reference proteome</keyword>
<feature type="compositionally biased region" description="Basic and acidic residues" evidence="9">
    <location>
        <begin position="288"/>
        <end position="300"/>
    </location>
</feature>
<keyword evidence="3" id="KW-0863">Zinc-finger</keyword>
<feature type="compositionally biased region" description="Basic and acidic residues" evidence="9">
    <location>
        <begin position="122"/>
        <end position="146"/>
    </location>
</feature>
<comment type="subcellular location">
    <subcellularLocation>
        <location evidence="1">Nucleus</location>
    </subcellularLocation>
</comment>
<dbReference type="PROSITE" id="PS50016">
    <property type="entry name" value="ZF_PHD_2"/>
    <property type="match status" value="1"/>
</dbReference>
<evidence type="ECO:0000256" key="1">
    <source>
        <dbReference type="ARBA" id="ARBA00004123"/>
    </source>
</evidence>
<feature type="compositionally biased region" description="Basic and acidic residues" evidence="9">
    <location>
        <begin position="320"/>
        <end position="333"/>
    </location>
</feature>
<feature type="compositionally biased region" description="Polar residues" evidence="9">
    <location>
        <begin position="644"/>
        <end position="654"/>
    </location>
</feature>
<dbReference type="OrthoDB" id="1884872at2759"/>
<dbReference type="SUPFAM" id="SSF46942">
    <property type="entry name" value="Elongation factor TFIIS domain 2"/>
    <property type="match status" value="1"/>
</dbReference>
<evidence type="ECO:0000256" key="4">
    <source>
        <dbReference type="ARBA" id="ARBA00022833"/>
    </source>
</evidence>
<keyword evidence="5" id="KW-0805">Transcription regulation</keyword>
<feature type="compositionally biased region" description="Polar residues" evidence="9">
    <location>
        <begin position="506"/>
        <end position="516"/>
    </location>
</feature>
<feature type="region of interest" description="Disordered" evidence="9">
    <location>
        <begin position="1376"/>
        <end position="1397"/>
    </location>
</feature>
<feature type="region of interest" description="Disordered" evidence="9">
    <location>
        <begin position="644"/>
        <end position="673"/>
    </location>
</feature>
<dbReference type="Gene3D" id="3.40.5.120">
    <property type="match status" value="1"/>
</dbReference>
<dbReference type="PROSITE" id="PS01359">
    <property type="entry name" value="ZF_PHD_1"/>
    <property type="match status" value="1"/>
</dbReference>
<dbReference type="InterPro" id="IPR019787">
    <property type="entry name" value="Znf_PHD-finger"/>
</dbReference>
<feature type="compositionally biased region" description="Basic and acidic residues" evidence="9">
    <location>
        <begin position="1093"/>
        <end position="1103"/>
    </location>
</feature>
<feature type="region of interest" description="Disordered" evidence="9">
    <location>
        <begin position="886"/>
        <end position="921"/>
    </location>
</feature>
<comment type="caution">
    <text evidence="10">The sequence shown here is derived from an EMBL/GenBank/DDBJ whole genome shotgun (WGS) entry which is preliminary data.</text>
</comment>
<feature type="compositionally biased region" description="Acidic residues" evidence="9">
    <location>
        <begin position="373"/>
        <end position="396"/>
    </location>
</feature>
<dbReference type="GO" id="GO:0005634">
    <property type="term" value="C:nucleus"/>
    <property type="evidence" value="ECO:0007669"/>
    <property type="project" value="UniProtKB-SubCell"/>
</dbReference>
<feature type="compositionally biased region" description="Polar residues" evidence="9">
    <location>
        <begin position="1412"/>
        <end position="1427"/>
    </location>
</feature>
<keyword evidence="2" id="KW-0479">Metal-binding</keyword>
<evidence type="ECO:0000256" key="6">
    <source>
        <dbReference type="ARBA" id="ARBA00023163"/>
    </source>
</evidence>
<feature type="compositionally biased region" description="Basic and acidic residues" evidence="9">
    <location>
        <begin position="517"/>
        <end position="528"/>
    </location>
</feature>
<feature type="compositionally biased region" description="Basic and acidic residues" evidence="9">
    <location>
        <begin position="658"/>
        <end position="673"/>
    </location>
</feature>
<dbReference type="PANTHER" id="PTHR11477">
    <property type="entry name" value="TRANSCRIPTION FACTOR S-II ZINC FINGER DOMAIN-CONTAINING PROTEIN"/>
    <property type="match status" value="1"/>
</dbReference>
<keyword evidence="6" id="KW-0804">Transcription</keyword>
<organism evidence="10 11">
    <name type="scientific">Paramuricea clavata</name>
    <name type="common">Red gorgonian</name>
    <name type="synonym">Violescent sea-whip</name>
    <dbReference type="NCBI Taxonomy" id="317549"/>
    <lineage>
        <taxon>Eukaryota</taxon>
        <taxon>Metazoa</taxon>
        <taxon>Cnidaria</taxon>
        <taxon>Anthozoa</taxon>
        <taxon>Octocorallia</taxon>
        <taxon>Malacalcyonacea</taxon>
        <taxon>Plexauridae</taxon>
        <taxon>Paramuricea</taxon>
    </lineage>
</organism>
<dbReference type="Pfam" id="PF07744">
    <property type="entry name" value="SPOC"/>
    <property type="match status" value="1"/>
</dbReference>
<dbReference type="GO" id="GO:0006351">
    <property type="term" value="P:DNA-templated transcription"/>
    <property type="evidence" value="ECO:0007669"/>
    <property type="project" value="InterPro"/>
</dbReference>
<dbReference type="Proteomes" id="UP001152795">
    <property type="component" value="Unassembled WGS sequence"/>
</dbReference>
<feature type="region of interest" description="Disordered" evidence="9">
    <location>
        <begin position="1439"/>
        <end position="1591"/>
    </location>
</feature>
<feature type="compositionally biased region" description="Basic and acidic residues" evidence="9">
    <location>
        <begin position="186"/>
        <end position="198"/>
    </location>
</feature>
<evidence type="ECO:0000313" key="10">
    <source>
        <dbReference type="EMBL" id="CAB3985019.1"/>
    </source>
</evidence>
<feature type="region of interest" description="Disordered" evidence="9">
    <location>
        <begin position="1307"/>
        <end position="1335"/>
    </location>
</feature>
<dbReference type="Gene3D" id="1.10.472.30">
    <property type="entry name" value="Transcription elongation factor S-II, central domain"/>
    <property type="match status" value="1"/>
</dbReference>
<dbReference type="InterPro" id="IPR036575">
    <property type="entry name" value="TFIIS_cen_dom_sf"/>
</dbReference>
<gene>
    <name evidence="10" type="ORF">PACLA_8A021808</name>
</gene>
<evidence type="ECO:0000256" key="5">
    <source>
        <dbReference type="ARBA" id="ARBA00023015"/>
    </source>
</evidence>
<name>A0A6S7G7F9_PARCT</name>
<dbReference type="GO" id="GO:0008270">
    <property type="term" value="F:zinc ion binding"/>
    <property type="evidence" value="ECO:0007669"/>
    <property type="project" value="UniProtKB-KW"/>
</dbReference>
<feature type="compositionally biased region" description="Basic and acidic residues" evidence="9">
    <location>
        <begin position="348"/>
        <end position="372"/>
    </location>
</feature>
<dbReference type="InterPro" id="IPR019786">
    <property type="entry name" value="Zinc_finger_PHD-type_CS"/>
</dbReference>
<dbReference type="InterPro" id="IPR001965">
    <property type="entry name" value="Znf_PHD"/>
</dbReference>
<feature type="compositionally biased region" description="Basic and acidic residues" evidence="9">
    <location>
        <begin position="1472"/>
        <end position="1481"/>
    </location>
</feature>
<dbReference type="SMART" id="SM00510">
    <property type="entry name" value="TFS2M"/>
    <property type="match status" value="1"/>
</dbReference>
<dbReference type="CDD" id="cd21541">
    <property type="entry name" value="SPOC_PHF3-like"/>
    <property type="match status" value="1"/>
</dbReference>
<dbReference type="PROSITE" id="PS51321">
    <property type="entry name" value="TFIIS_CENTRAL"/>
    <property type="match status" value="1"/>
</dbReference>
<evidence type="ECO:0000313" key="11">
    <source>
        <dbReference type="Proteomes" id="UP001152795"/>
    </source>
</evidence>
<reference evidence="10" key="1">
    <citation type="submission" date="2020-04" db="EMBL/GenBank/DDBJ databases">
        <authorList>
            <person name="Alioto T."/>
            <person name="Alioto T."/>
            <person name="Gomez Garrido J."/>
        </authorList>
    </citation>
    <scope>NUCLEOTIDE SEQUENCE</scope>
    <source>
        <strain evidence="10">A484AB</strain>
    </source>
</reference>
<keyword evidence="7" id="KW-0539">Nucleus</keyword>
<feature type="compositionally biased region" description="Basic and acidic residues" evidence="9">
    <location>
        <begin position="236"/>
        <end position="247"/>
    </location>
</feature>
<dbReference type="SMART" id="SM00249">
    <property type="entry name" value="PHD"/>
    <property type="match status" value="1"/>
</dbReference>
<dbReference type="InterPro" id="IPR011011">
    <property type="entry name" value="Znf_FYVE_PHD"/>
</dbReference>
<feature type="region of interest" description="Disordered" evidence="9">
    <location>
        <begin position="1075"/>
        <end position="1122"/>
    </location>
</feature>
<evidence type="ECO:0000256" key="3">
    <source>
        <dbReference type="ARBA" id="ARBA00022771"/>
    </source>
</evidence>
<feature type="compositionally biased region" description="Polar residues" evidence="9">
    <location>
        <begin position="1447"/>
        <end position="1460"/>
    </location>
</feature>
<dbReference type="Pfam" id="PF07500">
    <property type="entry name" value="TFIIS_M"/>
    <property type="match status" value="1"/>
</dbReference>
<feature type="compositionally biased region" description="Basic and acidic residues" evidence="9">
    <location>
        <begin position="470"/>
        <end position="484"/>
    </location>
</feature>
<dbReference type="CDD" id="cd15552">
    <property type="entry name" value="PHD_PHF3_like"/>
    <property type="match status" value="1"/>
</dbReference>
<dbReference type="EMBL" id="CACRXK020000817">
    <property type="protein sequence ID" value="CAB3985019.1"/>
    <property type="molecule type" value="Genomic_DNA"/>
</dbReference>
<protein>
    <submittedName>
        <fullName evidence="10">PHD finger 3-like isoform X1</fullName>
    </submittedName>
</protein>
<feature type="region of interest" description="Disordered" evidence="9">
    <location>
        <begin position="1412"/>
        <end position="1431"/>
    </location>
</feature>
<dbReference type="PANTHER" id="PTHR11477:SF51">
    <property type="entry name" value="PROTEIN PARTNER OF SNF, ISOFORM B"/>
    <property type="match status" value="1"/>
</dbReference>
<dbReference type="InterPro" id="IPR037259">
    <property type="entry name" value="BRK_sf"/>
</dbReference>
<dbReference type="InterPro" id="IPR012921">
    <property type="entry name" value="SPOC_C"/>
</dbReference>
<feature type="compositionally biased region" description="Acidic residues" evidence="9">
    <location>
        <begin position="1315"/>
        <end position="1335"/>
    </location>
</feature>
<evidence type="ECO:0000256" key="2">
    <source>
        <dbReference type="ARBA" id="ARBA00022723"/>
    </source>
</evidence>
<dbReference type="SUPFAM" id="SSF57903">
    <property type="entry name" value="FYVE/PHD zinc finger"/>
    <property type="match status" value="1"/>
</dbReference>